<name>A0A1H5VR95_9ACTN</name>
<keyword evidence="1" id="KW-0812">Transmembrane</keyword>
<keyword evidence="3" id="KW-1185">Reference proteome</keyword>
<protein>
    <submittedName>
        <fullName evidence="2">Uncharacterized protein</fullName>
    </submittedName>
</protein>
<organism evidence="2 3">
    <name type="scientific">Actinacidiphila yanglinensis</name>
    <dbReference type="NCBI Taxonomy" id="310779"/>
    <lineage>
        <taxon>Bacteria</taxon>
        <taxon>Bacillati</taxon>
        <taxon>Actinomycetota</taxon>
        <taxon>Actinomycetes</taxon>
        <taxon>Kitasatosporales</taxon>
        <taxon>Streptomycetaceae</taxon>
        <taxon>Actinacidiphila</taxon>
    </lineage>
</organism>
<evidence type="ECO:0000313" key="3">
    <source>
        <dbReference type="Proteomes" id="UP000236754"/>
    </source>
</evidence>
<dbReference type="AlphaFoldDB" id="A0A1H5VR95"/>
<evidence type="ECO:0000256" key="1">
    <source>
        <dbReference type="SAM" id="Phobius"/>
    </source>
</evidence>
<sequence>MVHVSRRAKITIVVLTGGLALLVFAELYGPSLLIAWADNPD</sequence>
<gene>
    <name evidence="2" type="ORF">SAMN05216223_102403</name>
</gene>
<reference evidence="2 3" key="1">
    <citation type="submission" date="2016-10" db="EMBL/GenBank/DDBJ databases">
        <authorList>
            <person name="de Groot N.N."/>
        </authorList>
    </citation>
    <scope>NUCLEOTIDE SEQUENCE [LARGE SCALE GENOMIC DNA]</scope>
    <source>
        <strain evidence="2 3">CGMCC 4.2023</strain>
    </source>
</reference>
<keyword evidence="1" id="KW-0472">Membrane</keyword>
<evidence type="ECO:0000313" key="2">
    <source>
        <dbReference type="EMBL" id="SEF89760.1"/>
    </source>
</evidence>
<proteinExistence type="predicted"/>
<dbReference type="Proteomes" id="UP000236754">
    <property type="component" value="Unassembled WGS sequence"/>
</dbReference>
<feature type="transmembrane region" description="Helical" evidence="1">
    <location>
        <begin position="12"/>
        <end position="37"/>
    </location>
</feature>
<accession>A0A1H5VR95</accession>
<keyword evidence="1" id="KW-1133">Transmembrane helix</keyword>
<dbReference type="EMBL" id="FNVU01000002">
    <property type="protein sequence ID" value="SEF89760.1"/>
    <property type="molecule type" value="Genomic_DNA"/>
</dbReference>